<evidence type="ECO:0000256" key="4">
    <source>
        <dbReference type="ARBA" id="ARBA00022980"/>
    </source>
</evidence>
<keyword evidence="11" id="KW-1185">Reference proteome</keyword>
<dbReference type="OrthoDB" id="9788336at2"/>
<gene>
    <name evidence="7 10" type="primary">rplI</name>
    <name evidence="10" type="ORF">SLITO_v1c00230</name>
</gene>
<proteinExistence type="inferred from homology"/>
<name>A0A0K1W0G7_9MOLU</name>
<dbReference type="InterPro" id="IPR009027">
    <property type="entry name" value="Ribosomal_bL9/RNase_H1_N"/>
</dbReference>
<dbReference type="HAMAP" id="MF_00503">
    <property type="entry name" value="Ribosomal_bL9"/>
    <property type="match status" value="1"/>
</dbReference>
<feature type="domain" description="Ribosomal protein L9" evidence="9">
    <location>
        <begin position="13"/>
        <end position="40"/>
    </location>
</feature>
<sequence length="148" mass="17085">MKVILLEDIKNYGKKNDVVEVSDGYAKNFLIPKKLAKIASSNELGHLRVIKNKETEFLKQKEEEIKKLASEIEKITLKFTLKFKDDKAFGTISLNQIVEVLEKSYNLIIDKKKFEKHEVINKMGLFYLKIKLSKNNIATLKVNVEGNK</sequence>
<dbReference type="PANTHER" id="PTHR21368">
    <property type="entry name" value="50S RIBOSOMAL PROTEIN L9"/>
    <property type="match status" value="1"/>
</dbReference>
<dbReference type="SUPFAM" id="SSF55653">
    <property type="entry name" value="Ribosomal protein L9 C-domain"/>
    <property type="match status" value="1"/>
</dbReference>
<dbReference type="Gene3D" id="3.40.5.10">
    <property type="entry name" value="Ribosomal protein L9, N-terminal domain"/>
    <property type="match status" value="1"/>
</dbReference>
<evidence type="ECO:0000256" key="1">
    <source>
        <dbReference type="ARBA" id="ARBA00010605"/>
    </source>
</evidence>
<dbReference type="SUPFAM" id="SSF55658">
    <property type="entry name" value="L9 N-domain-like"/>
    <property type="match status" value="1"/>
</dbReference>
<keyword evidence="3 7" id="KW-0694">RNA-binding</keyword>
<evidence type="ECO:0000313" key="11">
    <source>
        <dbReference type="Proteomes" id="UP000067476"/>
    </source>
</evidence>
<dbReference type="KEGG" id="sll:SLITO_v1c00230"/>
<comment type="similarity">
    <text evidence="1 7">Belongs to the bacterial ribosomal protein bL9 family.</text>
</comment>
<dbReference type="EMBL" id="CP012357">
    <property type="protein sequence ID" value="AKX33691.1"/>
    <property type="molecule type" value="Genomic_DNA"/>
</dbReference>
<dbReference type="InterPro" id="IPR020070">
    <property type="entry name" value="Ribosomal_bL9_N"/>
</dbReference>
<dbReference type="NCBIfam" id="TIGR00158">
    <property type="entry name" value="L9"/>
    <property type="match status" value="1"/>
</dbReference>
<dbReference type="RefSeq" id="WP_075057792.1">
    <property type="nucleotide sequence ID" value="NZ_CP012357.1"/>
</dbReference>
<accession>A0A0K1W0G7</accession>
<dbReference type="PATRIC" id="fig|216942.3.peg.23"/>
<dbReference type="Proteomes" id="UP000067476">
    <property type="component" value="Chromosome"/>
</dbReference>
<dbReference type="GO" id="GO:0019843">
    <property type="term" value="F:rRNA binding"/>
    <property type="evidence" value="ECO:0007669"/>
    <property type="project" value="UniProtKB-UniRule"/>
</dbReference>
<dbReference type="AlphaFoldDB" id="A0A0K1W0G7"/>
<dbReference type="InterPro" id="IPR020594">
    <property type="entry name" value="Ribosomal_bL9_bac/chp"/>
</dbReference>
<dbReference type="GO" id="GO:1990904">
    <property type="term" value="C:ribonucleoprotein complex"/>
    <property type="evidence" value="ECO:0007669"/>
    <property type="project" value="UniProtKB-KW"/>
</dbReference>
<comment type="function">
    <text evidence="7">Binds to the 23S rRNA.</text>
</comment>
<protein>
    <recommendedName>
        <fullName evidence="6 7">Large ribosomal subunit protein bL9</fullName>
    </recommendedName>
</protein>
<dbReference type="GO" id="GO:0003735">
    <property type="term" value="F:structural constituent of ribosome"/>
    <property type="evidence" value="ECO:0007669"/>
    <property type="project" value="InterPro"/>
</dbReference>
<evidence type="ECO:0000313" key="10">
    <source>
        <dbReference type="EMBL" id="AKX33691.1"/>
    </source>
</evidence>
<evidence type="ECO:0000256" key="3">
    <source>
        <dbReference type="ARBA" id="ARBA00022884"/>
    </source>
</evidence>
<organism evidence="10 11">
    <name type="scientific">Spiroplasma litorale</name>
    <dbReference type="NCBI Taxonomy" id="216942"/>
    <lineage>
        <taxon>Bacteria</taxon>
        <taxon>Bacillati</taxon>
        <taxon>Mycoplasmatota</taxon>
        <taxon>Mollicutes</taxon>
        <taxon>Entomoplasmatales</taxon>
        <taxon>Spiroplasmataceae</taxon>
        <taxon>Spiroplasma</taxon>
    </lineage>
</organism>
<evidence type="ECO:0000256" key="8">
    <source>
        <dbReference type="SAM" id="Coils"/>
    </source>
</evidence>
<dbReference type="InterPro" id="IPR000244">
    <property type="entry name" value="Ribosomal_bL9"/>
</dbReference>
<dbReference type="InterPro" id="IPR036791">
    <property type="entry name" value="Ribosomal_bL9_C_sf"/>
</dbReference>
<dbReference type="PROSITE" id="PS00651">
    <property type="entry name" value="RIBOSOMAL_L9"/>
    <property type="match status" value="1"/>
</dbReference>
<dbReference type="Pfam" id="PF03948">
    <property type="entry name" value="Ribosomal_L9_C"/>
    <property type="match status" value="1"/>
</dbReference>
<keyword evidence="5 7" id="KW-0687">Ribonucleoprotein</keyword>
<dbReference type="STRING" id="216942.SLITO_v1c00230"/>
<evidence type="ECO:0000259" key="9">
    <source>
        <dbReference type="PROSITE" id="PS00651"/>
    </source>
</evidence>
<dbReference type="InterPro" id="IPR036935">
    <property type="entry name" value="Ribosomal_bL9_N_sf"/>
</dbReference>
<evidence type="ECO:0000256" key="5">
    <source>
        <dbReference type="ARBA" id="ARBA00023274"/>
    </source>
</evidence>
<dbReference type="GO" id="GO:0006412">
    <property type="term" value="P:translation"/>
    <property type="evidence" value="ECO:0007669"/>
    <property type="project" value="UniProtKB-UniRule"/>
</dbReference>
<evidence type="ECO:0000256" key="7">
    <source>
        <dbReference type="HAMAP-Rule" id="MF_00503"/>
    </source>
</evidence>
<keyword evidence="4 7" id="KW-0689">Ribosomal protein</keyword>
<dbReference type="Gene3D" id="3.10.430.100">
    <property type="entry name" value="Ribosomal protein L9, C-terminal domain"/>
    <property type="match status" value="1"/>
</dbReference>
<dbReference type="InterPro" id="IPR020069">
    <property type="entry name" value="Ribosomal_bL9_C"/>
</dbReference>
<evidence type="ECO:0000256" key="6">
    <source>
        <dbReference type="ARBA" id="ARBA00035292"/>
    </source>
</evidence>
<dbReference type="GO" id="GO:0005840">
    <property type="term" value="C:ribosome"/>
    <property type="evidence" value="ECO:0007669"/>
    <property type="project" value="UniProtKB-KW"/>
</dbReference>
<keyword evidence="8" id="KW-0175">Coiled coil</keyword>
<evidence type="ECO:0000256" key="2">
    <source>
        <dbReference type="ARBA" id="ARBA00022730"/>
    </source>
</evidence>
<keyword evidence="2 7" id="KW-0699">rRNA-binding</keyword>
<dbReference type="Pfam" id="PF01281">
    <property type="entry name" value="Ribosomal_L9_N"/>
    <property type="match status" value="1"/>
</dbReference>
<feature type="coiled-coil region" evidence="8">
    <location>
        <begin position="51"/>
        <end position="78"/>
    </location>
</feature>
<reference evidence="10 11" key="1">
    <citation type="journal article" date="2015" name="Genome Announc.">
        <title>Complete Genome Sequence of Spiroplasma litorale TN-1T (DSM 21781), a Bacterium Isolated from a Green-Eyed Horsefly (Tabanus nigrovittatus).</title>
        <authorList>
            <person name="Lo W.S."/>
            <person name="Lai Y.C."/>
            <person name="Lien Y.W."/>
            <person name="Wang T.H."/>
            <person name="Kuo C.H."/>
        </authorList>
    </citation>
    <scope>NUCLEOTIDE SEQUENCE [LARGE SCALE GENOMIC DNA]</scope>
    <source>
        <strain evidence="10 11">TN-1</strain>
    </source>
</reference>